<dbReference type="InterPro" id="IPR000639">
    <property type="entry name" value="Epox_hydrolase-like"/>
</dbReference>
<proteinExistence type="inferred from homology"/>
<dbReference type="GO" id="GO:0016787">
    <property type="term" value="F:hydrolase activity"/>
    <property type="evidence" value="ECO:0007669"/>
    <property type="project" value="UniProtKB-KW"/>
</dbReference>
<dbReference type="PANTHER" id="PTHR21661:SF35">
    <property type="entry name" value="EPOXIDE HYDROLASE"/>
    <property type="match status" value="1"/>
</dbReference>
<dbReference type="Proteomes" id="UP000614261">
    <property type="component" value="Unassembled WGS sequence"/>
</dbReference>
<dbReference type="PANTHER" id="PTHR21661">
    <property type="entry name" value="EPOXIDE HYDROLASE 1-RELATED"/>
    <property type="match status" value="1"/>
</dbReference>
<keyword evidence="6" id="KW-1185">Reference proteome</keyword>
<dbReference type="PRINTS" id="PR00412">
    <property type="entry name" value="EPOXHYDRLASE"/>
</dbReference>
<comment type="similarity">
    <text evidence="1">Belongs to the peptidase S33 family.</text>
</comment>
<comment type="caution">
    <text evidence="5">The sequence shown here is derived from an EMBL/GenBank/DDBJ whole genome shotgun (WGS) entry which is preliminary data.</text>
</comment>
<evidence type="ECO:0000313" key="6">
    <source>
        <dbReference type="Proteomes" id="UP000614261"/>
    </source>
</evidence>
<gene>
    <name evidence="5" type="ORF">GCM10010833_15640</name>
</gene>
<dbReference type="RefSeq" id="WP_188513803.1">
    <property type="nucleotide sequence ID" value="NZ_BMGD01000002.1"/>
</dbReference>
<evidence type="ECO:0000256" key="1">
    <source>
        <dbReference type="ARBA" id="ARBA00010088"/>
    </source>
</evidence>
<sequence length="376" mass="42298">MNTPRPFRIDVPQAAIDDLHARIRANRWPDKETVDDWEQGIPLAVVQDFATYWAKQYDWRKCEAAVNAYPQFLIELDGVDIHFLHIRSPHTAARPLIMTHGWPGSVLEFMEVIEPLTNPEDPADAFHLVIPSLPGFGFSGKPSEAGWSITKIAKAWNDLMLALGYDRYFAQGGDWGSGVTLEIARQDLGACAAVHSNMVLALPDPATMADMSDLEKRAAARMQYYQDKESGYSAIQKTRPQTIGYALADSAVGQMAWILEKFRNWSDCDDNFSGFNRDALLDTITMYWLTNSAASSARLYWHSFSAMGFDPISLPMGGTIFPKELFQTSRRWAEKRFSNIIYWNEVNRGGHFAALEVPDIFVGEVRGCFRAATLDP</sequence>
<evidence type="ECO:0000259" key="4">
    <source>
        <dbReference type="Pfam" id="PF06441"/>
    </source>
</evidence>
<accession>A0ABQ1J6U7</accession>
<dbReference type="InterPro" id="IPR016292">
    <property type="entry name" value="Epoxide_hydrolase"/>
</dbReference>
<dbReference type="EMBL" id="BMGD01000002">
    <property type="protein sequence ID" value="GGB61509.1"/>
    <property type="molecule type" value="Genomic_DNA"/>
</dbReference>
<name>A0ABQ1J6U7_9SPHN</name>
<keyword evidence="3 5" id="KW-0378">Hydrolase</keyword>
<protein>
    <submittedName>
        <fullName evidence="5">Epoxide hydrolase</fullName>
    </submittedName>
</protein>
<dbReference type="InterPro" id="IPR029058">
    <property type="entry name" value="AB_hydrolase_fold"/>
</dbReference>
<dbReference type="Gene3D" id="3.40.50.1820">
    <property type="entry name" value="alpha/beta hydrolase"/>
    <property type="match status" value="1"/>
</dbReference>
<feature type="domain" description="Epoxide hydrolase N-terminal" evidence="4">
    <location>
        <begin position="4"/>
        <end position="109"/>
    </location>
</feature>
<dbReference type="SUPFAM" id="SSF53474">
    <property type="entry name" value="alpha/beta-Hydrolases"/>
    <property type="match status" value="1"/>
</dbReference>
<reference evidence="6" key="1">
    <citation type="journal article" date="2019" name="Int. J. Syst. Evol. Microbiol.">
        <title>The Global Catalogue of Microorganisms (GCM) 10K type strain sequencing project: providing services to taxonomists for standard genome sequencing and annotation.</title>
        <authorList>
            <consortium name="The Broad Institute Genomics Platform"/>
            <consortium name="The Broad Institute Genome Sequencing Center for Infectious Disease"/>
            <person name="Wu L."/>
            <person name="Ma J."/>
        </authorList>
    </citation>
    <scope>NUCLEOTIDE SEQUENCE [LARGE SCALE GENOMIC DNA]</scope>
    <source>
        <strain evidence="6">CGMCC 1.12851</strain>
    </source>
</reference>
<evidence type="ECO:0000313" key="5">
    <source>
        <dbReference type="EMBL" id="GGB61509.1"/>
    </source>
</evidence>
<organism evidence="5 6">
    <name type="scientific">Blastomonas aquatica</name>
    <dbReference type="NCBI Taxonomy" id="1510276"/>
    <lineage>
        <taxon>Bacteria</taxon>
        <taxon>Pseudomonadati</taxon>
        <taxon>Pseudomonadota</taxon>
        <taxon>Alphaproteobacteria</taxon>
        <taxon>Sphingomonadales</taxon>
        <taxon>Sphingomonadaceae</taxon>
        <taxon>Blastomonas</taxon>
    </lineage>
</organism>
<evidence type="ECO:0000256" key="3">
    <source>
        <dbReference type="ARBA" id="ARBA00022801"/>
    </source>
</evidence>
<dbReference type="Pfam" id="PF06441">
    <property type="entry name" value="EHN"/>
    <property type="match status" value="1"/>
</dbReference>
<evidence type="ECO:0000256" key="2">
    <source>
        <dbReference type="ARBA" id="ARBA00022797"/>
    </source>
</evidence>
<keyword evidence="2" id="KW-0058">Aromatic hydrocarbons catabolism</keyword>
<dbReference type="InterPro" id="IPR010497">
    <property type="entry name" value="Epoxide_hydro_N"/>
</dbReference>
<dbReference type="PIRSF" id="PIRSF001112">
    <property type="entry name" value="Epoxide_hydrolase"/>
    <property type="match status" value="1"/>
</dbReference>